<proteinExistence type="predicted"/>
<evidence type="ECO:0000313" key="1">
    <source>
        <dbReference type="EMBL" id="KAA3465377.1"/>
    </source>
</evidence>
<accession>A0A5B6V8E2</accession>
<keyword evidence="2" id="KW-1185">Reference proteome</keyword>
<reference evidence="2" key="1">
    <citation type="journal article" date="2019" name="Plant Biotechnol. J.">
        <title>Genome sequencing of the Australian wild diploid species Gossypium australe highlights disease resistance and delayed gland morphogenesis.</title>
        <authorList>
            <person name="Cai Y."/>
            <person name="Cai X."/>
            <person name="Wang Q."/>
            <person name="Wang P."/>
            <person name="Zhang Y."/>
            <person name="Cai C."/>
            <person name="Xu Y."/>
            <person name="Wang K."/>
            <person name="Zhou Z."/>
            <person name="Wang C."/>
            <person name="Geng S."/>
            <person name="Li B."/>
            <person name="Dong Q."/>
            <person name="Hou Y."/>
            <person name="Wang H."/>
            <person name="Ai P."/>
            <person name="Liu Z."/>
            <person name="Yi F."/>
            <person name="Sun M."/>
            <person name="An G."/>
            <person name="Cheng J."/>
            <person name="Zhang Y."/>
            <person name="Shi Q."/>
            <person name="Xie Y."/>
            <person name="Shi X."/>
            <person name="Chang Y."/>
            <person name="Huang F."/>
            <person name="Chen Y."/>
            <person name="Hong S."/>
            <person name="Mi L."/>
            <person name="Sun Q."/>
            <person name="Zhang L."/>
            <person name="Zhou B."/>
            <person name="Peng R."/>
            <person name="Zhang X."/>
            <person name="Liu F."/>
        </authorList>
    </citation>
    <scope>NUCLEOTIDE SEQUENCE [LARGE SCALE GENOMIC DNA]</scope>
    <source>
        <strain evidence="2">cv. PA1801</strain>
    </source>
</reference>
<protein>
    <recommendedName>
        <fullName evidence="3">DUF4283 domain-containing protein</fullName>
    </recommendedName>
</protein>
<evidence type="ECO:0008006" key="3">
    <source>
        <dbReference type="Google" id="ProtNLM"/>
    </source>
</evidence>
<dbReference type="Proteomes" id="UP000325315">
    <property type="component" value="Unassembled WGS sequence"/>
</dbReference>
<organism evidence="1 2">
    <name type="scientific">Gossypium australe</name>
    <dbReference type="NCBI Taxonomy" id="47621"/>
    <lineage>
        <taxon>Eukaryota</taxon>
        <taxon>Viridiplantae</taxon>
        <taxon>Streptophyta</taxon>
        <taxon>Embryophyta</taxon>
        <taxon>Tracheophyta</taxon>
        <taxon>Spermatophyta</taxon>
        <taxon>Magnoliopsida</taxon>
        <taxon>eudicotyledons</taxon>
        <taxon>Gunneridae</taxon>
        <taxon>Pentapetalae</taxon>
        <taxon>rosids</taxon>
        <taxon>malvids</taxon>
        <taxon>Malvales</taxon>
        <taxon>Malvaceae</taxon>
        <taxon>Malvoideae</taxon>
        <taxon>Gossypium</taxon>
    </lineage>
</organism>
<dbReference type="AlphaFoldDB" id="A0A5B6V8E2"/>
<gene>
    <name evidence="1" type="ORF">EPI10_000553</name>
</gene>
<evidence type="ECO:0000313" key="2">
    <source>
        <dbReference type="Proteomes" id="UP000325315"/>
    </source>
</evidence>
<dbReference type="OrthoDB" id="1002069at2759"/>
<comment type="caution">
    <text evidence="1">The sequence shown here is derived from an EMBL/GenBank/DDBJ whole genome shotgun (WGS) entry which is preliminary data.</text>
</comment>
<name>A0A5B6V8E2_9ROSI</name>
<sequence>MLRIEGLKDEVVVESELEIGKDDYTNSTKGKYPEITFFEQIHEWIDRSLAKTVLVRLFGKKKCWLQSFGWLSTSFMEFNWEIPGKLSFEKGESYPSKMVVWLRFPRLPYRYYIKGLLRIVSKVLGKTIKSMRACLSFVKSVVAMGTLRRVVQNKKGMRKKWA</sequence>
<dbReference type="EMBL" id="SMMG02000007">
    <property type="protein sequence ID" value="KAA3465377.1"/>
    <property type="molecule type" value="Genomic_DNA"/>
</dbReference>